<dbReference type="AlphaFoldDB" id="A0A9Q3GWV5"/>
<comment type="caution">
    <text evidence="2">The sequence shown here is derived from an EMBL/GenBank/DDBJ whole genome shotgun (WGS) entry which is preliminary data.</text>
</comment>
<feature type="region of interest" description="Disordered" evidence="1">
    <location>
        <begin position="21"/>
        <end position="73"/>
    </location>
</feature>
<keyword evidence="3" id="KW-1185">Reference proteome</keyword>
<evidence type="ECO:0000256" key="1">
    <source>
        <dbReference type="SAM" id="MobiDB-lite"/>
    </source>
</evidence>
<protein>
    <submittedName>
        <fullName evidence="2">Uncharacterized protein</fullName>
    </submittedName>
</protein>
<dbReference type="Proteomes" id="UP000765509">
    <property type="component" value="Unassembled WGS sequence"/>
</dbReference>
<accession>A0A9Q3GWV5</accession>
<evidence type="ECO:0000313" key="3">
    <source>
        <dbReference type="Proteomes" id="UP000765509"/>
    </source>
</evidence>
<organism evidence="2 3">
    <name type="scientific">Austropuccinia psidii MF-1</name>
    <dbReference type="NCBI Taxonomy" id="1389203"/>
    <lineage>
        <taxon>Eukaryota</taxon>
        <taxon>Fungi</taxon>
        <taxon>Dikarya</taxon>
        <taxon>Basidiomycota</taxon>
        <taxon>Pucciniomycotina</taxon>
        <taxon>Pucciniomycetes</taxon>
        <taxon>Pucciniales</taxon>
        <taxon>Sphaerophragmiaceae</taxon>
        <taxon>Austropuccinia</taxon>
    </lineage>
</organism>
<proteinExistence type="predicted"/>
<evidence type="ECO:0000313" key="2">
    <source>
        <dbReference type="EMBL" id="MBW0482906.1"/>
    </source>
</evidence>
<feature type="compositionally biased region" description="Acidic residues" evidence="1">
    <location>
        <begin position="33"/>
        <end position="50"/>
    </location>
</feature>
<dbReference type="EMBL" id="AVOT02006979">
    <property type="protein sequence ID" value="MBW0482906.1"/>
    <property type="molecule type" value="Genomic_DNA"/>
</dbReference>
<reference evidence="2" key="1">
    <citation type="submission" date="2021-03" db="EMBL/GenBank/DDBJ databases">
        <title>Draft genome sequence of rust myrtle Austropuccinia psidii MF-1, a brazilian biotype.</title>
        <authorList>
            <person name="Quecine M.C."/>
            <person name="Pachon D.M.R."/>
            <person name="Bonatelli M.L."/>
            <person name="Correr F.H."/>
            <person name="Franceschini L.M."/>
            <person name="Leite T.F."/>
            <person name="Margarido G.R.A."/>
            <person name="Almeida C.A."/>
            <person name="Ferrarezi J.A."/>
            <person name="Labate C.A."/>
        </authorList>
    </citation>
    <scope>NUCLEOTIDE SEQUENCE</scope>
    <source>
        <strain evidence="2">MF-1</strain>
    </source>
</reference>
<name>A0A9Q3GWV5_9BASI</name>
<sequence length="73" mass="7716">MKEARGTRRYSSFLGVVGSFPSISRTTFKGPDEDGEEEENNFVEDEDSDGTEGVTAPVEASQGTGGPALSKSN</sequence>
<gene>
    <name evidence="2" type="ORF">O181_022621</name>
</gene>